<evidence type="ECO:0000256" key="4">
    <source>
        <dbReference type="PROSITE-ProRule" id="PRU00284"/>
    </source>
</evidence>
<protein>
    <recommendedName>
        <fullName evidence="12">Methyl-accepting chemotaxis protein</fullName>
    </recommendedName>
</protein>
<feature type="region of interest" description="Disordered" evidence="5">
    <location>
        <begin position="885"/>
        <end position="925"/>
    </location>
</feature>
<reference evidence="10 11" key="1">
    <citation type="submission" date="2019-07" db="EMBL/GenBank/DDBJ databases">
        <title>Whole genome shotgun sequence of Skermanella aerolata NBRC 106429.</title>
        <authorList>
            <person name="Hosoyama A."/>
            <person name="Uohara A."/>
            <person name="Ohji S."/>
            <person name="Ichikawa N."/>
        </authorList>
    </citation>
    <scope>NUCLEOTIDE SEQUENCE [LARGE SCALE GENOMIC DNA]</scope>
    <source>
        <strain evidence="10 11">NBRC 106429</strain>
    </source>
</reference>
<dbReference type="SMART" id="SM00304">
    <property type="entry name" value="HAMP"/>
    <property type="match status" value="2"/>
</dbReference>
<dbReference type="Gene3D" id="1.20.1440.210">
    <property type="match status" value="1"/>
</dbReference>
<dbReference type="InterPro" id="IPR032255">
    <property type="entry name" value="HBM"/>
</dbReference>
<dbReference type="GO" id="GO:0005886">
    <property type="term" value="C:plasma membrane"/>
    <property type="evidence" value="ECO:0007669"/>
    <property type="project" value="TreeGrafter"/>
</dbReference>
<dbReference type="EMBL" id="BJYZ01000003">
    <property type="protein sequence ID" value="GEO37040.1"/>
    <property type="molecule type" value="Genomic_DNA"/>
</dbReference>
<dbReference type="Pfam" id="PF00015">
    <property type="entry name" value="MCPsignal"/>
    <property type="match status" value="1"/>
</dbReference>
<dbReference type="PROSITE" id="PS50885">
    <property type="entry name" value="HAMP"/>
    <property type="match status" value="2"/>
</dbReference>
<dbReference type="AlphaFoldDB" id="A0A512DLJ3"/>
<name>A0A512DLJ3_9PROT</name>
<comment type="subcellular location">
    <subcellularLocation>
        <location evidence="1">Membrane</location>
    </subcellularLocation>
</comment>
<feature type="compositionally biased region" description="Basic and acidic residues" evidence="5">
    <location>
        <begin position="912"/>
        <end position="925"/>
    </location>
</feature>
<dbReference type="Pfam" id="PF00672">
    <property type="entry name" value="HAMP"/>
    <property type="match status" value="1"/>
</dbReference>
<comment type="caution">
    <text evidence="10">The sequence shown here is derived from an EMBL/GenBank/DDBJ whole genome shotgun (WGS) entry which is preliminary data.</text>
</comment>
<dbReference type="GO" id="GO:0004888">
    <property type="term" value="F:transmembrane signaling receptor activity"/>
    <property type="evidence" value="ECO:0007669"/>
    <property type="project" value="InterPro"/>
</dbReference>
<dbReference type="SMART" id="SM00283">
    <property type="entry name" value="MA"/>
    <property type="match status" value="1"/>
</dbReference>
<accession>A0A512DLJ3</accession>
<keyword evidence="6" id="KW-0812">Transmembrane</keyword>
<dbReference type="InterPro" id="IPR004089">
    <property type="entry name" value="MCPsignal_dom"/>
</dbReference>
<dbReference type="GO" id="GO:0006935">
    <property type="term" value="P:chemotaxis"/>
    <property type="evidence" value="ECO:0007669"/>
    <property type="project" value="InterPro"/>
</dbReference>
<dbReference type="PANTHER" id="PTHR43531:SF14">
    <property type="entry name" value="METHYL-ACCEPTING CHEMOTAXIS PROTEIN I-RELATED"/>
    <property type="match status" value="1"/>
</dbReference>
<dbReference type="PROSITE" id="PS50111">
    <property type="entry name" value="CHEMOTAXIS_TRANSDUC_2"/>
    <property type="match status" value="1"/>
</dbReference>
<keyword evidence="6" id="KW-0472">Membrane</keyword>
<feature type="transmembrane region" description="Helical" evidence="6">
    <location>
        <begin position="27"/>
        <end position="50"/>
    </location>
</feature>
<keyword evidence="2" id="KW-0488">Methylation</keyword>
<evidence type="ECO:0000259" key="7">
    <source>
        <dbReference type="PROSITE" id="PS50111"/>
    </source>
</evidence>
<feature type="domain" description="HAMP" evidence="8">
    <location>
        <begin position="547"/>
        <end position="599"/>
    </location>
</feature>
<dbReference type="PANTHER" id="PTHR43531">
    <property type="entry name" value="PROTEIN ICFG"/>
    <property type="match status" value="1"/>
</dbReference>
<dbReference type="Gene3D" id="3.30.450.20">
    <property type="entry name" value="PAS domain"/>
    <property type="match status" value="1"/>
</dbReference>
<keyword evidence="4" id="KW-0807">Transducer</keyword>
<feature type="domain" description="HBM" evidence="9">
    <location>
        <begin position="61"/>
        <end position="301"/>
    </location>
</feature>
<evidence type="ECO:0000256" key="1">
    <source>
        <dbReference type="ARBA" id="ARBA00004370"/>
    </source>
</evidence>
<dbReference type="GO" id="GO:0007165">
    <property type="term" value="P:signal transduction"/>
    <property type="evidence" value="ECO:0007669"/>
    <property type="project" value="UniProtKB-KW"/>
</dbReference>
<evidence type="ECO:0000256" key="2">
    <source>
        <dbReference type="ARBA" id="ARBA00022481"/>
    </source>
</evidence>
<evidence type="ECO:0000256" key="3">
    <source>
        <dbReference type="ARBA" id="ARBA00029447"/>
    </source>
</evidence>
<evidence type="ECO:0000256" key="5">
    <source>
        <dbReference type="SAM" id="MobiDB-lite"/>
    </source>
</evidence>
<dbReference type="CDD" id="cd11386">
    <property type="entry name" value="MCP_signal"/>
    <property type="match status" value="1"/>
</dbReference>
<dbReference type="Gene3D" id="1.10.287.950">
    <property type="entry name" value="Methyl-accepting chemotaxis protein"/>
    <property type="match status" value="1"/>
</dbReference>
<evidence type="ECO:0000256" key="6">
    <source>
        <dbReference type="SAM" id="Phobius"/>
    </source>
</evidence>
<dbReference type="InterPro" id="IPR003660">
    <property type="entry name" value="HAMP_dom"/>
</dbReference>
<dbReference type="FunFam" id="1.10.287.950:FF:000001">
    <property type="entry name" value="Methyl-accepting chemotaxis sensory transducer"/>
    <property type="match status" value="1"/>
</dbReference>
<keyword evidence="6" id="KW-1133">Transmembrane helix</keyword>
<dbReference type="PRINTS" id="PR00260">
    <property type="entry name" value="CHEMTRNSDUCR"/>
</dbReference>
<comment type="similarity">
    <text evidence="3">Belongs to the methyl-accepting chemotaxis (MCP) protein family.</text>
</comment>
<evidence type="ECO:0008006" key="12">
    <source>
        <dbReference type="Google" id="ProtNLM"/>
    </source>
</evidence>
<dbReference type="InterPro" id="IPR004090">
    <property type="entry name" value="Chemotax_Me-accpt_rcpt"/>
</dbReference>
<dbReference type="SUPFAM" id="SSF158472">
    <property type="entry name" value="HAMP domain-like"/>
    <property type="match status" value="1"/>
</dbReference>
<dbReference type="Proteomes" id="UP000321523">
    <property type="component" value="Unassembled WGS sequence"/>
</dbReference>
<gene>
    <name evidence="10" type="ORF">SAE02_11880</name>
</gene>
<feature type="transmembrane region" description="Helical" evidence="6">
    <location>
        <begin position="311"/>
        <end position="334"/>
    </location>
</feature>
<sequence>MRREEIPDMSATNSNSFLARLSIIKRLWLAFGLLVVLLVAGFGFGGYSLLSTEANVADLAVIANDTRLAKEVEGAIFNFRVYSRHYVFTGDPKVLPLLQERRRELNDRIAVARTGIADPVRQRMVADIDGLVATYFTNLDKIVDLRTRQDNLLRDRMEPQAQRISSHFTEIKDQSAADGVASASFTASEAQEHWLLARLIVSRFITSGDGAARAQVDANVAELRTHLEELDGVLKDPQLRRSMTALSEDIRAYFTDFQEVLAFTQEAVRLRDDILVALAEQIGRKTTEIAVSAQQSELALEAATVKAVKTAIIITLILCAASIMIGVIAAQVVARSITNPIGSLRKVMADLTEGDLAVTVPYIGNADELGDMARAVDALKTVSVAAVRTRIGLDNVSANIMMADSQGIIVYMNKAILAMFSTCETDLRKSLPNFDVKSLIGTNIDVFHKDPSHQRRLLGGLTTSHKGIAKAGGHTFQVNAHPVFGQRGERLGTIIEWRDLTDEIQIEDEISSIVAGAVRGDFSSRVDLAGKSGFFLTVSEGINKLAANVSAVAEDLAVVLQSLSHGDLTCRIEKDYEGVFQRLKSDFNSTAEKLSDIVSRISQSTAAISEAAREVSAGSLDLSERTEQQASSLEETAASMEELAATVRSNADNAKQVNEVASTARTAADRGSKVAGDAVDAMRRIDASSQKISDIIGVIDEIAFQTNLLALNAAVEAARAGDAGRGFAVVAQEVRTLAQRSAQASKEIKALIIDSNTQVRDGVELVGAAGGALSDIVAGVSRVADLVAEIARATAEQANGLDEINGAVAQMDEMTQKNAALVEESSAAARSMEGQAHDLGSLISFFSVAGGLAQQDAGFAQAGHGGHGGSSRPAPLTVRKGVVQGRGAPARVGAPPRAPDVKRPAAHASTLRRVETADDPDWKEF</sequence>
<dbReference type="Gene3D" id="6.10.340.10">
    <property type="match status" value="1"/>
</dbReference>
<feature type="compositionally biased region" description="Low complexity" evidence="5">
    <location>
        <begin position="885"/>
        <end position="895"/>
    </location>
</feature>
<dbReference type="SMART" id="SM01358">
    <property type="entry name" value="HBM"/>
    <property type="match status" value="1"/>
</dbReference>
<feature type="domain" description="Methyl-accepting transducer" evidence="7">
    <location>
        <begin position="604"/>
        <end position="833"/>
    </location>
</feature>
<proteinExistence type="inferred from homology"/>
<dbReference type="PROSITE" id="PS51753">
    <property type="entry name" value="HBM"/>
    <property type="match status" value="1"/>
</dbReference>
<evidence type="ECO:0000313" key="10">
    <source>
        <dbReference type="EMBL" id="GEO37040.1"/>
    </source>
</evidence>
<keyword evidence="11" id="KW-1185">Reference proteome</keyword>
<feature type="domain" description="HAMP" evidence="8">
    <location>
        <begin position="335"/>
        <end position="388"/>
    </location>
</feature>
<dbReference type="Pfam" id="PF18947">
    <property type="entry name" value="HAMP_2"/>
    <property type="match status" value="1"/>
</dbReference>
<evidence type="ECO:0000313" key="11">
    <source>
        <dbReference type="Proteomes" id="UP000321523"/>
    </source>
</evidence>
<organism evidence="10 11">
    <name type="scientific">Skermanella aerolata</name>
    <dbReference type="NCBI Taxonomy" id="393310"/>
    <lineage>
        <taxon>Bacteria</taxon>
        <taxon>Pseudomonadati</taxon>
        <taxon>Pseudomonadota</taxon>
        <taxon>Alphaproteobacteria</taxon>
        <taxon>Rhodospirillales</taxon>
        <taxon>Azospirillaceae</taxon>
        <taxon>Skermanella</taxon>
    </lineage>
</organism>
<dbReference type="CDD" id="cd06225">
    <property type="entry name" value="HAMP"/>
    <property type="match status" value="1"/>
</dbReference>
<dbReference type="InterPro" id="IPR051310">
    <property type="entry name" value="MCP_chemotaxis"/>
</dbReference>
<evidence type="ECO:0000259" key="8">
    <source>
        <dbReference type="PROSITE" id="PS50885"/>
    </source>
</evidence>
<evidence type="ECO:0000259" key="9">
    <source>
        <dbReference type="PROSITE" id="PS51753"/>
    </source>
</evidence>
<dbReference type="SUPFAM" id="SSF58104">
    <property type="entry name" value="Methyl-accepting chemotaxis protein (MCP) signaling domain"/>
    <property type="match status" value="1"/>
</dbReference>